<proteinExistence type="predicted"/>
<dbReference type="Ensembl" id="ENSPLAT00000010954.1">
    <property type="protein sequence ID" value="ENSPLAP00000003668.1"/>
    <property type="gene ID" value="ENSPLAG00000005199.1"/>
</dbReference>
<sequence length="91" mass="10194">QSTFKCLFIKSLTCPFTVTSPGGAECRNLTSALFYRHGRVPSVVPLPAECYYPSLHRKICLDSHRPITESMLLKILDTFYLRAKALVGDVC</sequence>
<organism evidence="1 2">
    <name type="scientific">Poecilia latipinna</name>
    <name type="common">sailfin molly</name>
    <dbReference type="NCBI Taxonomy" id="48699"/>
    <lineage>
        <taxon>Eukaryota</taxon>
        <taxon>Metazoa</taxon>
        <taxon>Chordata</taxon>
        <taxon>Craniata</taxon>
        <taxon>Vertebrata</taxon>
        <taxon>Euteleostomi</taxon>
        <taxon>Actinopterygii</taxon>
        <taxon>Neopterygii</taxon>
        <taxon>Teleostei</taxon>
        <taxon>Neoteleostei</taxon>
        <taxon>Acanthomorphata</taxon>
        <taxon>Ovalentaria</taxon>
        <taxon>Atherinomorphae</taxon>
        <taxon>Cyprinodontiformes</taxon>
        <taxon>Poeciliidae</taxon>
        <taxon>Poeciliinae</taxon>
        <taxon>Poecilia</taxon>
    </lineage>
</organism>
<name>A0A3B3TSW9_9TELE</name>
<protein>
    <submittedName>
        <fullName evidence="1">Uncharacterized protein</fullName>
    </submittedName>
</protein>
<evidence type="ECO:0000313" key="2">
    <source>
        <dbReference type="Proteomes" id="UP000261500"/>
    </source>
</evidence>
<dbReference type="GeneTree" id="ENSGT00940000178766"/>
<reference evidence="1" key="1">
    <citation type="submission" date="2025-08" db="UniProtKB">
        <authorList>
            <consortium name="Ensembl"/>
        </authorList>
    </citation>
    <scope>IDENTIFICATION</scope>
</reference>
<dbReference type="Proteomes" id="UP000261500">
    <property type="component" value="Unplaced"/>
</dbReference>
<accession>A0A3B3TSW9</accession>
<keyword evidence="2" id="KW-1185">Reference proteome</keyword>
<reference evidence="1" key="2">
    <citation type="submission" date="2025-09" db="UniProtKB">
        <authorList>
            <consortium name="Ensembl"/>
        </authorList>
    </citation>
    <scope>IDENTIFICATION</scope>
</reference>
<dbReference type="AlphaFoldDB" id="A0A3B3TSW9"/>
<evidence type="ECO:0000313" key="1">
    <source>
        <dbReference type="Ensembl" id="ENSPLAP00000003668.1"/>
    </source>
</evidence>